<dbReference type="InterPro" id="IPR055469">
    <property type="entry name" value="DUF7041"/>
</dbReference>
<dbReference type="STRING" id="6689.A0A423T7W4"/>
<dbReference type="InterPro" id="IPR043128">
    <property type="entry name" value="Rev_trsase/Diguanyl_cyclase"/>
</dbReference>
<comment type="caution">
    <text evidence="16">The sequence shown here is derived from an EMBL/GenBank/DDBJ whole genome shotgun (WGS) entry which is preliminary data.</text>
</comment>
<dbReference type="InterPro" id="IPR036397">
    <property type="entry name" value="RNaseH_sf"/>
</dbReference>
<dbReference type="PANTHER" id="PTHR37984">
    <property type="entry name" value="PROTEIN CBG26694"/>
    <property type="match status" value="1"/>
</dbReference>
<dbReference type="FunFam" id="3.10.10.10:FF:000007">
    <property type="entry name" value="Retrovirus-related Pol polyprotein from transposon 17.6-like Protein"/>
    <property type="match status" value="1"/>
</dbReference>
<dbReference type="SUPFAM" id="SSF56672">
    <property type="entry name" value="DNA/RNA polymerases"/>
    <property type="match status" value="1"/>
</dbReference>
<dbReference type="InterPro" id="IPR001969">
    <property type="entry name" value="Aspartic_peptidase_AS"/>
</dbReference>
<dbReference type="Pfam" id="PF00665">
    <property type="entry name" value="rve"/>
    <property type="match status" value="1"/>
</dbReference>
<dbReference type="Gene3D" id="2.40.70.10">
    <property type="entry name" value="Acid Proteases"/>
    <property type="match status" value="1"/>
</dbReference>
<dbReference type="InterPro" id="IPR041577">
    <property type="entry name" value="RT_RNaseH_2"/>
</dbReference>
<keyword evidence="17" id="KW-1185">Reference proteome</keyword>
<reference evidence="16 17" key="2">
    <citation type="submission" date="2019-01" db="EMBL/GenBank/DDBJ databases">
        <title>The decoding of complex shrimp genome reveals the adaptation for benthos swimmer, frequently molting mechanism and breeding impact on genome.</title>
        <authorList>
            <person name="Sun Y."/>
            <person name="Gao Y."/>
            <person name="Yu Y."/>
        </authorList>
    </citation>
    <scope>NUCLEOTIDE SEQUENCE [LARGE SCALE GENOMIC DNA]</scope>
    <source>
        <tissue evidence="16">Muscle</tissue>
    </source>
</reference>
<dbReference type="Pfam" id="PF23055">
    <property type="entry name" value="DUF7041"/>
    <property type="match status" value="1"/>
</dbReference>
<feature type="region of interest" description="Disordered" evidence="12">
    <location>
        <begin position="195"/>
        <end position="214"/>
    </location>
</feature>
<dbReference type="Proteomes" id="UP000283509">
    <property type="component" value="Unassembled WGS sequence"/>
</dbReference>
<keyword evidence="5" id="KW-0255">Endonuclease</keyword>
<dbReference type="PROSITE" id="PS50994">
    <property type="entry name" value="INTEGRASE"/>
    <property type="match status" value="1"/>
</dbReference>
<accession>A0A423T7W4</accession>
<dbReference type="InterPro" id="IPR050951">
    <property type="entry name" value="Retrovirus_Pol_polyprotein"/>
</dbReference>
<dbReference type="Pfam" id="PF17919">
    <property type="entry name" value="RT_RNaseH_2"/>
    <property type="match status" value="1"/>
</dbReference>
<dbReference type="GO" id="GO:0042575">
    <property type="term" value="C:DNA polymerase complex"/>
    <property type="evidence" value="ECO:0007669"/>
    <property type="project" value="UniProtKB-ARBA"/>
</dbReference>
<evidence type="ECO:0000313" key="16">
    <source>
        <dbReference type="EMBL" id="ROT72546.1"/>
    </source>
</evidence>
<evidence type="ECO:0000256" key="10">
    <source>
        <dbReference type="ARBA" id="ARBA00022918"/>
    </source>
</evidence>
<keyword evidence="1" id="KW-0645">Protease</keyword>
<dbReference type="FunFam" id="3.30.420.10:FF:000032">
    <property type="entry name" value="Retrovirus-related Pol polyprotein from transposon 297-like Protein"/>
    <property type="match status" value="1"/>
</dbReference>
<evidence type="ECO:0000256" key="5">
    <source>
        <dbReference type="ARBA" id="ARBA00022759"/>
    </source>
</evidence>
<dbReference type="InterPro" id="IPR043502">
    <property type="entry name" value="DNA/RNA_pol_sf"/>
</dbReference>
<dbReference type="SUPFAM" id="SSF50630">
    <property type="entry name" value="Acid proteases"/>
    <property type="match status" value="1"/>
</dbReference>
<dbReference type="SUPFAM" id="SSF53098">
    <property type="entry name" value="Ribonuclease H-like"/>
    <property type="match status" value="1"/>
</dbReference>
<evidence type="ECO:0000313" key="17">
    <source>
        <dbReference type="Proteomes" id="UP000283509"/>
    </source>
</evidence>
<dbReference type="GO" id="GO:0003964">
    <property type="term" value="F:RNA-directed DNA polymerase activity"/>
    <property type="evidence" value="ECO:0007669"/>
    <property type="project" value="UniProtKB-KW"/>
</dbReference>
<feature type="domain" description="Integrase catalytic" evidence="15">
    <location>
        <begin position="890"/>
        <end position="1063"/>
    </location>
</feature>
<evidence type="ECO:0000256" key="2">
    <source>
        <dbReference type="ARBA" id="ARBA00022679"/>
    </source>
</evidence>
<organism evidence="16 17">
    <name type="scientific">Penaeus vannamei</name>
    <name type="common">Whiteleg shrimp</name>
    <name type="synonym">Litopenaeus vannamei</name>
    <dbReference type="NCBI Taxonomy" id="6689"/>
    <lineage>
        <taxon>Eukaryota</taxon>
        <taxon>Metazoa</taxon>
        <taxon>Ecdysozoa</taxon>
        <taxon>Arthropoda</taxon>
        <taxon>Crustacea</taxon>
        <taxon>Multicrustacea</taxon>
        <taxon>Malacostraca</taxon>
        <taxon>Eumalacostraca</taxon>
        <taxon>Eucarida</taxon>
        <taxon>Decapoda</taxon>
        <taxon>Dendrobranchiata</taxon>
        <taxon>Penaeoidea</taxon>
        <taxon>Penaeidae</taxon>
        <taxon>Penaeus</taxon>
    </lineage>
</organism>
<dbReference type="InterPro" id="IPR001584">
    <property type="entry name" value="Integrase_cat-core"/>
</dbReference>
<dbReference type="InterPro" id="IPR001995">
    <property type="entry name" value="Peptidase_A2_cat"/>
</dbReference>
<evidence type="ECO:0000256" key="6">
    <source>
        <dbReference type="ARBA" id="ARBA00022801"/>
    </source>
</evidence>
<evidence type="ECO:0000259" key="13">
    <source>
        <dbReference type="PROSITE" id="PS50175"/>
    </source>
</evidence>
<dbReference type="Gene3D" id="3.30.70.270">
    <property type="match status" value="2"/>
</dbReference>
<feature type="domain" description="Reverse transcriptase" evidence="14">
    <location>
        <begin position="445"/>
        <end position="646"/>
    </location>
</feature>
<dbReference type="EMBL" id="QCYY01002138">
    <property type="protein sequence ID" value="ROT72546.1"/>
    <property type="molecule type" value="Genomic_DNA"/>
</dbReference>
<keyword evidence="9" id="KW-0229">DNA integration</keyword>
<keyword evidence="7" id="KW-0460">Magnesium</keyword>
<reference evidence="16 17" key="1">
    <citation type="submission" date="2018-04" db="EMBL/GenBank/DDBJ databases">
        <authorList>
            <person name="Zhang X."/>
            <person name="Yuan J."/>
            <person name="Li F."/>
            <person name="Xiang J."/>
        </authorList>
    </citation>
    <scope>NUCLEOTIDE SEQUENCE [LARGE SCALE GENOMIC DNA]</scope>
    <source>
        <tissue evidence="16">Muscle</tissue>
    </source>
</reference>
<evidence type="ECO:0000256" key="12">
    <source>
        <dbReference type="SAM" id="MobiDB-lite"/>
    </source>
</evidence>
<evidence type="ECO:0000259" key="15">
    <source>
        <dbReference type="PROSITE" id="PS50994"/>
    </source>
</evidence>
<dbReference type="PROSITE" id="PS50878">
    <property type="entry name" value="RT_POL"/>
    <property type="match status" value="1"/>
</dbReference>
<evidence type="ECO:0000256" key="7">
    <source>
        <dbReference type="ARBA" id="ARBA00022842"/>
    </source>
</evidence>
<dbReference type="OrthoDB" id="6378979at2759"/>
<evidence type="ECO:0000256" key="11">
    <source>
        <dbReference type="ARBA" id="ARBA00023268"/>
    </source>
</evidence>
<evidence type="ECO:0000256" key="1">
    <source>
        <dbReference type="ARBA" id="ARBA00022670"/>
    </source>
</evidence>
<dbReference type="GO" id="GO:0004519">
    <property type="term" value="F:endonuclease activity"/>
    <property type="evidence" value="ECO:0007669"/>
    <property type="project" value="UniProtKB-KW"/>
</dbReference>
<keyword evidence="6" id="KW-0378">Hydrolase</keyword>
<evidence type="ECO:0000256" key="9">
    <source>
        <dbReference type="ARBA" id="ARBA00022908"/>
    </source>
</evidence>
<dbReference type="GO" id="GO:0004190">
    <property type="term" value="F:aspartic-type endopeptidase activity"/>
    <property type="evidence" value="ECO:0007669"/>
    <property type="project" value="InterPro"/>
</dbReference>
<dbReference type="FunFam" id="3.30.70.270:FF:000026">
    <property type="entry name" value="Transposon Ty3-G Gag-Pol polyprotein"/>
    <property type="match status" value="1"/>
</dbReference>
<keyword evidence="2" id="KW-0808">Transferase</keyword>
<protein>
    <submittedName>
        <fullName evidence="16">Gag-Pol polyprotein</fullName>
    </submittedName>
</protein>
<dbReference type="AlphaFoldDB" id="A0A423T7W4"/>
<evidence type="ECO:0000256" key="8">
    <source>
        <dbReference type="ARBA" id="ARBA00022884"/>
    </source>
</evidence>
<dbReference type="GO" id="GO:0003723">
    <property type="term" value="F:RNA binding"/>
    <property type="evidence" value="ECO:0007669"/>
    <property type="project" value="UniProtKB-KW"/>
</dbReference>
<dbReference type="PANTHER" id="PTHR37984:SF5">
    <property type="entry name" value="PROTEIN NYNRIN-LIKE"/>
    <property type="match status" value="1"/>
</dbReference>
<evidence type="ECO:0000256" key="3">
    <source>
        <dbReference type="ARBA" id="ARBA00022695"/>
    </source>
</evidence>
<dbReference type="InterPro" id="IPR012337">
    <property type="entry name" value="RNaseH-like_sf"/>
</dbReference>
<evidence type="ECO:0000259" key="14">
    <source>
        <dbReference type="PROSITE" id="PS50878"/>
    </source>
</evidence>
<evidence type="ECO:0000256" key="4">
    <source>
        <dbReference type="ARBA" id="ARBA00022722"/>
    </source>
</evidence>
<proteinExistence type="predicted"/>
<dbReference type="CDD" id="cd01647">
    <property type="entry name" value="RT_LTR"/>
    <property type="match status" value="1"/>
</dbReference>
<dbReference type="GO" id="GO:0006508">
    <property type="term" value="P:proteolysis"/>
    <property type="evidence" value="ECO:0007669"/>
    <property type="project" value="UniProtKB-KW"/>
</dbReference>
<keyword evidence="3" id="KW-0548">Nucleotidyltransferase</keyword>
<gene>
    <name evidence="16" type="ORF">C7M84_009078</name>
</gene>
<dbReference type="GO" id="GO:0015074">
    <property type="term" value="P:DNA integration"/>
    <property type="evidence" value="ECO:0007669"/>
    <property type="project" value="UniProtKB-KW"/>
</dbReference>
<dbReference type="PROSITE" id="PS50175">
    <property type="entry name" value="ASP_PROT_RETROV"/>
    <property type="match status" value="1"/>
</dbReference>
<feature type="domain" description="Peptidase A2" evidence="13">
    <location>
        <begin position="268"/>
        <end position="342"/>
    </location>
</feature>
<keyword evidence="10" id="KW-0695">RNA-directed DNA polymerase</keyword>
<keyword evidence="11" id="KW-0511">Multifunctional enzyme</keyword>
<sequence length="1075" mass="121558">MSATRRTLPVCSLTSLPEWFFQVEQEFLLRNITTQTTKFRLLITNLPPELLLTVGDLLHNHRCATYDELKEAILRRAAPNTLTALTSFLSSDAADNRTPTEILHHFQRLLTRTGTTLPPDVMHSLFLKRLPADIQQILLVSIAPLEQLALQADAMLVARAPTSSITTVSAATSAVTLAALAAHVATLSEAVQKISTQERSHSRPRFRTPSPPRFEQDIRCSAMPIRQPRFRVPSPPRKEWRKPRKLGAPVFRGPRRRLLYVRDASSSLRFLVDTGAEVSLLPASHRDKRFPSSRTLEAANTSPINTYGERSRTLSLEGEPAQRFQWIFLVADVPQPIIGADFFAHYGLTVDLQCMTLIHQSGARTHAAPALVSTPLIYTVLPRTCAFKNILWEFPALTKPINRATQPRHEVRYHIVTHGPPAHSRCRPLAPDRCRSAKAEFDYMMQLGIIRPSSSQWAAPLHLVKKKDGDWRPCGDYRHLNTITAHGRYPLPHLHSFSHELSGCTVFSRIDLVRVYHQIPITEEDIPKTAVITPFGLFEFLRMPFGLRNAAQTFQWFINDVTRGLEGVFAYIDDILVASASEADHARHLRALFGRLQEAGVVINPVKCHTVTSQGITPAQEKVTAIRKFPKPATEKQLRKFLGMYNFYRRFVPNCAQLLKPLHALITPNRASRNTKIKWTPPTNEAFEACKEALASATLLNHPLPEAPLNIAVDASDTAIGAVLQQRQAYSAVRHFQPYMEAKEFHILTDHKPLTFALHSRTRRQSPREERHLDYISQFTTDIHHIRARTKVADALSRVTIAAATHADDAVDYHLVSSEQRQDASMIPLIEGQISLSLERIKITNSRDDLLCDVSLGYPRPYIPPSLRRRFFDAYHQHRGIRTTQHLIRGKTFPIPDERFQHIHIDIVGSLPSDDGYSYILTMIDRFTRWPEATPIRDITAVTVARTFLSTWISRFGTPDTVTTDRGAQFESELWHQLMVLLGSKRIRTTAYHPCANGMVERLHRHMKQALTSSSSNRRWVNQLPHVLLNIRTSFKEDLQCTAAEMVYGTTLALPADFIVTAGNFEPGTFGKQLC</sequence>
<keyword evidence="8" id="KW-0694">RNA-binding</keyword>
<dbReference type="Gene3D" id="3.10.10.10">
    <property type="entry name" value="HIV Type 1 Reverse Transcriptase, subunit A, domain 1"/>
    <property type="match status" value="1"/>
</dbReference>
<keyword evidence="4" id="KW-0540">Nuclease</keyword>
<name>A0A423T7W4_PENVA</name>
<dbReference type="Pfam" id="PF00078">
    <property type="entry name" value="RVT_1"/>
    <property type="match status" value="1"/>
</dbReference>
<dbReference type="InterPro" id="IPR000477">
    <property type="entry name" value="RT_dom"/>
</dbReference>
<dbReference type="PROSITE" id="PS00141">
    <property type="entry name" value="ASP_PROTEASE"/>
    <property type="match status" value="1"/>
</dbReference>
<dbReference type="Gene3D" id="3.30.420.10">
    <property type="entry name" value="Ribonuclease H-like superfamily/Ribonuclease H"/>
    <property type="match status" value="1"/>
</dbReference>
<dbReference type="InterPro" id="IPR021109">
    <property type="entry name" value="Peptidase_aspartic_dom_sf"/>
</dbReference>